<protein>
    <submittedName>
        <fullName evidence="1">Uncharacterized protein</fullName>
    </submittedName>
</protein>
<sequence>MGERHKDVHDWAILSEAAQISMGGDGPRDGRGGVVGFLGVKSTPGRTQSSEFSCSPVYSEFGEARLRQNPEPENNAPFVVIDNASR</sequence>
<organism evidence="1 3">
    <name type="scientific">Scophthalmus maximus</name>
    <name type="common">Turbot</name>
    <name type="synonym">Psetta maxima</name>
    <dbReference type="NCBI Taxonomy" id="52904"/>
    <lineage>
        <taxon>Eukaryota</taxon>
        <taxon>Metazoa</taxon>
        <taxon>Chordata</taxon>
        <taxon>Craniata</taxon>
        <taxon>Vertebrata</taxon>
        <taxon>Euteleostomi</taxon>
        <taxon>Actinopterygii</taxon>
        <taxon>Neopterygii</taxon>
        <taxon>Teleostei</taxon>
        <taxon>Neoteleostei</taxon>
        <taxon>Acanthomorphata</taxon>
        <taxon>Carangaria</taxon>
        <taxon>Pleuronectiformes</taxon>
        <taxon>Pleuronectoidei</taxon>
        <taxon>Scophthalmidae</taxon>
        <taxon>Scophthalmus</taxon>
    </lineage>
</organism>
<reference evidence="1 3" key="1">
    <citation type="submission" date="2017-12" db="EMBL/GenBank/DDBJ databases">
        <title>Integrating genomic resources of turbot (Scophthalmus maximus) in depth evaluation of genetic and physical mapping variation across individuals.</title>
        <authorList>
            <person name="Martinez P."/>
        </authorList>
    </citation>
    <scope>NUCLEOTIDE SEQUENCE [LARGE SCALE GENOMIC DNA]</scope>
</reference>
<dbReference type="Proteomes" id="UP000246464">
    <property type="component" value="Chromosome 8"/>
</dbReference>
<evidence type="ECO:0000313" key="1">
    <source>
        <dbReference type="EMBL" id="AWP06426.1"/>
    </source>
</evidence>
<dbReference type="EMBL" id="VEVO01000009">
    <property type="protein sequence ID" value="KAF0038019.1"/>
    <property type="molecule type" value="Genomic_DNA"/>
</dbReference>
<keyword evidence="3" id="KW-1185">Reference proteome</keyword>
<evidence type="ECO:0000313" key="4">
    <source>
        <dbReference type="Proteomes" id="UP000438429"/>
    </source>
</evidence>
<accession>A0A2U9BS52</accession>
<proteinExistence type="predicted"/>
<dbReference type="AlphaFoldDB" id="A0A2U9BS52"/>
<reference evidence="2 4" key="2">
    <citation type="submission" date="2019-06" db="EMBL/GenBank/DDBJ databases">
        <title>Draft genomes of female and male turbot (Scophthalmus maximus).</title>
        <authorList>
            <person name="Xu H."/>
            <person name="Xu X.-W."/>
            <person name="Shao C."/>
            <person name="Chen S."/>
        </authorList>
    </citation>
    <scope>NUCLEOTIDE SEQUENCE [LARGE SCALE GENOMIC DNA]</scope>
    <source>
        <strain evidence="2">Ysfricsl-2016a</strain>
        <tissue evidence="2">Blood</tissue>
    </source>
</reference>
<dbReference type="Proteomes" id="UP000438429">
    <property type="component" value="Unassembled WGS sequence"/>
</dbReference>
<name>A0A2U9BS52_SCOMX</name>
<dbReference type="EMBL" id="CP026250">
    <property type="protein sequence ID" value="AWP06426.1"/>
    <property type="molecule type" value="Genomic_DNA"/>
</dbReference>
<evidence type="ECO:0000313" key="3">
    <source>
        <dbReference type="Proteomes" id="UP000246464"/>
    </source>
</evidence>
<evidence type="ECO:0000313" key="2">
    <source>
        <dbReference type="EMBL" id="KAF0038019.1"/>
    </source>
</evidence>
<gene>
    <name evidence="2" type="ORF">F2P81_010893</name>
    <name evidence="1" type="ORF">SMAX5B_004962</name>
</gene>